<name>A0ABS8D283_9NEIS</name>
<dbReference type="Proteomes" id="UP001165395">
    <property type="component" value="Unassembled WGS sequence"/>
</dbReference>
<proteinExistence type="predicted"/>
<sequence>MSRYASLLAKLLPPTSYEPNAEMLSASLLLDGQRLDFAEDFAQSVIDAMSPATCPVSMIPDWESVYGLPDPCTPRGSLSISSRRQRLIAKEKELGGLSKTYFIALAASIGFQISITELGAYTCEMSCESPVADEGWDFVWQINAPSVSIQEATVEDGVETPLRYWGNTLLECVLRPLRPAHTILLFAYA</sequence>
<dbReference type="Pfam" id="PF10076">
    <property type="entry name" value="Phage_Mu_Gp48"/>
    <property type="match status" value="1"/>
</dbReference>
<evidence type="ECO:0000313" key="2">
    <source>
        <dbReference type="Proteomes" id="UP001165395"/>
    </source>
</evidence>
<dbReference type="RefSeq" id="WP_227177903.1">
    <property type="nucleotide sequence ID" value="NZ_JAJBZT010000001.1"/>
</dbReference>
<reference evidence="1" key="1">
    <citation type="submission" date="2021-10" db="EMBL/GenBank/DDBJ databases">
        <title>The complete genome sequence of Leeia sp. TBRC 13508.</title>
        <authorList>
            <person name="Charoenyingcharoen P."/>
            <person name="Yukphan P."/>
        </authorList>
    </citation>
    <scope>NUCLEOTIDE SEQUENCE</scope>
    <source>
        <strain evidence="1">TBRC 13508</strain>
    </source>
</reference>
<accession>A0ABS8D283</accession>
<dbReference type="EMBL" id="JAJBZT010000001">
    <property type="protein sequence ID" value="MCB6182302.1"/>
    <property type="molecule type" value="Genomic_DNA"/>
</dbReference>
<organism evidence="1 2">
    <name type="scientific">Leeia speluncae</name>
    <dbReference type="NCBI Taxonomy" id="2884804"/>
    <lineage>
        <taxon>Bacteria</taxon>
        <taxon>Pseudomonadati</taxon>
        <taxon>Pseudomonadota</taxon>
        <taxon>Betaproteobacteria</taxon>
        <taxon>Neisseriales</taxon>
        <taxon>Leeiaceae</taxon>
        <taxon>Leeia</taxon>
    </lineage>
</organism>
<comment type="caution">
    <text evidence="1">The sequence shown here is derived from an EMBL/GenBank/DDBJ whole genome shotgun (WGS) entry which is preliminary data.</text>
</comment>
<keyword evidence="2" id="KW-1185">Reference proteome</keyword>
<gene>
    <name evidence="1" type="ORF">LIN78_01870</name>
</gene>
<evidence type="ECO:0000313" key="1">
    <source>
        <dbReference type="EMBL" id="MCB6182302.1"/>
    </source>
</evidence>
<protein>
    <submittedName>
        <fullName evidence="1">DUF2313 domain-containing protein</fullName>
    </submittedName>
</protein>
<dbReference type="InterPro" id="IPR018755">
    <property type="entry name" value="Phage_Mu_Gp48"/>
</dbReference>